<sequence>MAVAQDHFAAKWVESSGGEIPPNSFLEGNYAIGRGHFKDGIHIGYVDKDRKGLVIGWGGKEEILHNYEVLTGDKSHFHWVECSGVCRSQSKFIPLKGGYEAEQNKELYIAKAEHDGKIRIGKVGQHLNIMTYGLNGNENYAINYLVLAIKS</sequence>
<dbReference type="EMBL" id="BLAL01000218">
    <property type="protein sequence ID" value="GES92957.1"/>
    <property type="molecule type" value="Genomic_DNA"/>
</dbReference>
<evidence type="ECO:0000313" key="2">
    <source>
        <dbReference type="Proteomes" id="UP000615446"/>
    </source>
</evidence>
<gene>
    <name evidence="1" type="ORF">RCL2_001971800</name>
</gene>
<organism evidence="1 2">
    <name type="scientific">Rhizophagus clarus</name>
    <dbReference type="NCBI Taxonomy" id="94130"/>
    <lineage>
        <taxon>Eukaryota</taxon>
        <taxon>Fungi</taxon>
        <taxon>Fungi incertae sedis</taxon>
        <taxon>Mucoromycota</taxon>
        <taxon>Glomeromycotina</taxon>
        <taxon>Glomeromycetes</taxon>
        <taxon>Glomerales</taxon>
        <taxon>Glomeraceae</taxon>
        <taxon>Rhizophagus</taxon>
    </lineage>
</organism>
<dbReference type="Pfam" id="PF11901">
    <property type="entry name" value="DM9"/>
    <property type="match status" value="1"/>
</dbReference>
<evidence type="ECO:0000313" key="1">
    <source>
        <dbReference type="EMBL" id="GES92957.1"/>
    </source>
</evidence>
<reference evidence="1" key="1">
    <citation type="submission" date="2019-10" db="EMBL/GenBank/DDBJ databases">
        <title>Conservation and host-specific expression of non-tandemly repeated heterogenous ribosome RNA gene in arbuscular mycorrhizal fungi.</title>
        <authorList>
            <person name="Maeda T."/>
            <person name="Kobayashi Y."/>
            <person name="Nakagawa T."/>
            <person name="Ezawa T."/>
            <person name="Yamaguchi K."/>
            <person name="Bino T."/>
            <person name="Nishimoto Y."/>
            <person name="Shigenobu S."/>
            <person name="Kawaguchi M."/>
        </authorList>
    </citation>
    <scope>NUCLEOTIDE SEQUENCE</scope>
    <source>
        <strain evidence="1">HR1</strain>
    </source>
</reference>
<name>A0A8H3LU84_9GLOM</name>
<dbReference type="SMART" id="SM00696">
    <property type="entry name" value="DM9"/>
    <property type="match status" value="1"/>
</dbReference>
<dbReference type="OrthoDB" id="2142040at2759"/>
<dbReference type="PANTHER" id="PTHR31649">
    <property type="entry name" value="AGAP009604-PA"/>
    <property type="match status" value="1"/>
</dbReference>
<dbReference type="AlphaFoldDB" id="A0A8H3LU84"/>
<dbReference type="InterPro" id="IPR006616">
    <property type="entry name" value="DM9_repeat"/>
</dbReference>
<proteinExistence type="predicted"/>
<accession>A0A8H3LU84</accession>
<comment type="caution">
    <text evidence="1">The sequence shown here is derived from an EMBL/GenBank/DDBJ whole genome shotgun (WGS) entry which is preliminary data.</text>
</comment>
<protein>
    <submittedName>
        <fullName evidence="1">Carbohydrate-binding module family 12 protein</fullName>
    </submittedName>
</protein>
<dbReference type="Proteomes" id="UP000615446">
    <property type="component" value="Unassembled WGS sequence"/>
</dbReference>
<dbReference type="PANTHER" id="PTHR31649:SF1">
    <property type="entry name" value="FARNESOIC ACID O-METHYL TRANSFERASE DOMAIN-CONTAINING PROTEIN"/>
    <property type="match status" value="1"/>
</dbReference>